<name>A0A7M1RSK6_9CAUD</name>
<dbReference type="EMBL" id="MT774400">
    <property type="protein sequence ID" value="QOR57134.1"/>
    <property type="molecule type" value="Genomic_DNA"/>
</dbReference>
<dbReference type="Proteomes" id="UP000593850">
    <property type="component" value="Segment"/>
</dbReference>
<dbReference type="GeneID" id="65131064"/>
<accession>A0A7M1RSK6</accession>
<proteinExistence type="predicted"/>
<evidence type="ECO:0000313" key="1">
    <source>
        <dbReference type="EMBL" id="QOR57134.1"/>
    </source>
</evidence>
<protein>
    <submittedName>
        <fullName evidence="1">Uncharacterized protein</fullName>
    </submittedName>
</protein>
<organism evidence="1 2">
    <name type="scientific">uncultured phage cr4_1</name>
    <dbReference type="NCBI Taxonomy" id="2772084"/>
    <lineage>
        <taxon>Viruses</taxon>
        <taxon>Duplodnaviria</taxon>
        <taxon>Heunggongvirae</taxon>
        <taxon>Uroviricota</taxon>
        <taxon>Caudoviricetes</taxon>
        <taxon>Crassvirales</taxon>
        <taxon>Suoliviridae</taxon>
        <taxon>Loutivirinae</taxon>
        <taxon>Buorbuivirus</taxon>
        <taxon>Buorbuivirus hominis</taxon>
    </lineage>
</organism>
<evidence type="ECO:0000313" key="2">
    <source>
        <dbReference type="Proteomes" id="UP000593850"/>
    </source>
</evidence>
<sequence>MGKIIRPLVRIYPTENIQERIRAVSYFGNFSIESAKLQCKSNNYRSIDIYVRNIFVAVLEAKRRYFKGCDFIEIIS</sequence>
<dbReference type="KEGG" id="vg:65131064"/>
<reference evidence="1 2" key="1">
    <citation type="submission" date="2020-07" db="EMBL/GenBank/DDBJ databases">
        <title>Taxonomic proposal: Crassvirales, a new order of highly abundant and diverse bacterial viruses.</title>
        <authorList>
            <person name="Shkoporov A.N."/>
            <person name="Stockdale S.R."/>
            <person name="Guerin E."/>
            <person name="Ross R.P."/>
            <person name="Hill C."/>
        </authorList>
    </citation>
    <scope>NUCLEOTIDE SEQUENCE [LARGE SCALE GENOMIC DNA]</scope>
</reference>
<dbReference type="RefSeq" id="YP_010112586.1">
    <property type="nucleotide sequence ID" value="NC_055893.1"/>
</dbReference>
<keyword evidence="2" id="KW-1185">Reference proteome</keyword>